<comment type="caution">
    <text evidence="15">The sequence shown here is derived from an EMBL/GenBank/DDBJ whole genome shotgun (WGS) entry which is preliminary data.</text>
</comment>
<dbReference type="GO" id="GO:0043138">
    <property type="term" value="F:3'-5' DNA helicase activity"/>
    <property type="evidence" value="ECO:0007669"/>
    <property type="project" value="UniProtKB-EC"/>
</dbReference>
<evidence type="ECO:0000256" key="11">
    <source>
        <dbReference type="PROSITE-ProRule" id="PRU00560"/>
    </source>
</evidence>
<evidence type="ECO:0000313" key="15">
    <source>
        <dbReference type="EMBL" id="MSU08302.1"/>
    </source>
</evidence>
<evidence type="ECO:0000256" key="1">
    <source>
        <dbReference type="ARBA" id="ARBA00009922"/>
    </source>
</evidence>
<dbReference type="Pfam" id="PF00580">
    <property type="entry name" value="UvrD-helicase"/>
    <property type="match status" value="1"/>
</dbReference>
<gene>
    <name evidence="15" type="ORF">FYJ84_04770</name>
</gene>
<keyword evidence="4 11" id="KW-0347">Helicase</keyword>
<evidence type="ECO:0000259" key="14">
    <source>
        <dbReference type="PROSITE" id="PS51217"/>
    </source>
</evidence>
<evidence type="ECO:0000256" key="3">
    <source>
        <dbReference type="ARBA" id="ARBA00022801"/>
    </source>
</evidence>
<dbReference type="GO" id="GO:0016787">
    <property type="term" value="F:hydrolase activity"/>
    <property type="evidence" value="ECO:0007669"/>
    <property type="project" value="UniProtKB-UniRule"/>
</dbReference>
<keyword evidence="12" id="KW-0175">Coiled coil</keyword>
<dbReference type="Pfam" id="PF01693">
    <property type="entry name" value="Cauli_VI"/>
    <property type="match status" value="2"/>
</dbReference>
<evidence type="ECO:0000256" key="12">
    <source>
        <dbReference type="SAM" id="Coils"/>
    </source>
</evidence>
<proteinExistence type="inferred from homology"/>
<sequence>MAKKKFYAVVAGHQPGIYYDFWENCQKKVNGYKGSKYSGFVDYDAARAYYAENGGDMAIIEKAEQAAREEAERKQEELQQAVECRRQELLDSVDLLRQKLEAGRDRPEPISAAVEDFCRSYAPDIALSDEQKRAIQAVDGKVLLFAVPGSGKTTVLTIRAGYLLFGRHGRQIAASEMMNLTFTRAAARSMQERFARRLADFRSGFGTGAEALAQEIAEAPVPVRENAAAGARALVEMPEFRTIHSFCWCYLIRDLRLAGYDMPLHLIDIEDENDIDEDDVKGKGKSKGMGKLTMRRLLEGMVEKHKGFYKLNISDESVREKLTSTITFIKNRMMEPEEYAGLFLTIDKERYSVTALFHAYEQELAEHGCMDFDDMLRFSLEGLKAMPEVLAKYQKRYKYWSIDETQDNSPLQYELLSLLTGKEGNLFVVGDDDQSIYFFRGAQPGLLLEYGILDRTKVLVMSRNYRSGSRIVDMAHQFIRENSQRAEKNMLFQAASGPGQVNFITQLPNVQSQYRYIVAKARECERQGTTLAVIYRVNASVFPVMFWLKKAGISFRMNGYYKDVAYSKCIGMVIWIFSLACNPGSLDLFKKCRFWLKACISDEAMEKLEAKCKNNHVSDILSLAGELHDNIRSHCREAGELLRSLVKMTPFQAAKTLLENDYIPESPGERLHVYAVLGACLPYRTVREFVAAHQEFLEDEIYDAPVTLTTMHSSKGLEFDWVIIVDPWQDLLDMDIRPDPDEFFFKDAEESRRLFYVAATRAKKVLDICAVANYYGTQEVTCRFVEELAFIYDAITNEAAGESSGDGIYSDAGDSRYKLVFKQKFYGVKQGRKPGVYKSYAEAEQQVAGYSGALHESFDSLEEAVRYVYGKEWRRFMPVQLSYGKLQRFLHENPVIACVRDIDLPQLVRQAVCRYLGVNHDLRELSGSRLEAIRQMSINYGGSSQATDYHGRADYYVLAYMLMNFYKLWLPLWEILQQGKLKPNVRVLELGPGPGTATLALLSFYCMLALDNRETQFSIDYVAVEREADFVRAADSMVNHFIAGHPCQQNLHINFQLRRQSFEEFFASGYGDERGYDLVLESNALNDHENVSEDAHLNMAREMLYALQAGGHAVFIEPRGRVNCTRLQKFFDDMMVEGVAMLLAPRNCRVYCNRNTLLQQVVELGIRSSNGKNMEHGFSCMVLEMEKYGV</sequence>
<dbReference type="PANTHER" id="PTHR11070:SF2">
    <property type="entry name" value="ATP-DEPENDENT DNA HELICASE SRS2"/>
    <property type="match status" value="1"/>
</dbReference>
<feature type="domain" description="UvrD-like helicase ATP-binding" evidence="13">
    <location>
        <begin position="125"/>
        <end position="468"/>
    </location>
</feature>
<dbReference type="PROSITE" id="PS51217">
    <property type="entry name" value="UVRD_HELICASE_CTER"/>
    <property type="match status" value="1"/>
</dbReference>
<feature type="domain" description="UvrD-like helicase C-terminal" evidence="14">
    <location>
        <begin position="469"/>
        <end position="716"/>
    </location>
</feature>
<keyword evidence="3 11" id="KW-0378">Hydrolase</keyword>
<dbReference type="PROSITE" id="PS51198">
    <property type="entry name" value="UVRD_HELICASE_ATP_BIND"/>
    <property type="match status" value="1"/>
</dbReference>
<feature type="coiled-coil region" evidence="12">
    <location>
        <begin position="57"/>
        <end position="88"/>
    </location>
</feature>
<comment type="catalytic activity">
    <reaction evidence="10">
        <text>ATP + H2O = ADP + phosphate + H(+)</text>
        <dbReference type="Rhea" id="RHEA:13065"/>
        <dbReference type="ChEBI" id="CHEBI:15377"/>
        <dbReference type="ChEBI" id="CHEBI:15378"/>
        <dbReference type="ChEBI" id="CHEBI:30616"/>
        <dbReference type="ChEBI" id="CHEBI:43474"/>
        <dbReference type="ChEBI" id="CHEBI:456216"/>
        <dbReference type="EC" id="5.6.2.4"/>
    </reaction>
</comment>
<evidence type="ECO:0000256" key="9">
    <source>
        <dbReference type="ARBA" id="ARBA00034808"/>
    </source>
</evidence>
<feature type="binding site" evidence="11">
    <location>
        <begin position="146"/>
        <end position="153"/>
    </location>
    <ligand>
        <name>ATP</name>
        <dbReference type="ChEBI" id="CHEBI:30616"/>
    </ligand>
</feature>
<protein>
    <recommendedName>
        <fullName evidence="9">DNA 3'-5' helicase</fullName>
        <ecNumber evidence="9">5.6.2.4</ecNumber>
    </recommendedName>
</protein>
<dbReference type="GO" id="GO:0000725">
    <property type="term" value="P:recombinational repair"/>
    <property type="evidence" value="ECO:0007669"/>
    <property type="project" value="TreeGrafter"/>
</dbReference>
<dbReference type="InterPro" id="IPR009027">
    <property type="entry name" value="Ribosomal_bL9/RNase_H1_N"/>
</dbReference>
<dbReference type="Gene3D" id="3.40.970.10">
    <property type="entry name" value="Ribonuclease H1, N-terminal domain"/>
    <property type="match status" value="2"/>
</dbReference>
<organism evidence="15 16">
    <name type="scientific">Anaerovibrio slackiae</name>
    <dbReference type="NCBI Taxonomy" id="2652309"/>
    <lineage>
        <taxon>Bacteria</taxon>
        <taxon>Bacillati</taxon>
        <taxon>Bacillota</taxon>
        <taxon>Negativicutes</taxon>
        <taxon>Selenomonadales</taxon>
        <taxon>Selenomonadaceae</taxon>
        <taxon>Anaerovibrio</taxon>
    </lineage>
</organism>
<evidence type="ECO:0000256" key="2">
    <source>
        <dbReference type="ARBA" id="ARBA00022741"/>
    </source>
</evidence>
<dbReference type="SUPFAM" id="SSF53335">
    <property type="entry name" value="S-adenosyl-L-methionine-dependent methyltransferases"/>
    <property type="match status" value="1"/>
</dbReference>
<evidence type="ECO:0000256" key="5">
    <source>
        <dbReference type="ARBA" id="ARBA00022840"/>
    </source>
</evidence>
<evidence type="ECO:0000256" key="10">
    <source>
        <dbReference type="ARBA" id="ARBA00048988"/>
    </source>
</evidence>
<evidence type="ECO:0000256" key="6">
    <source>
        <dbReference type="ARBA" id="ARBA00023125"/>
    </source>
</evidence>
<dbReference type="GO" id="GO:0003677">
    <property type="term" value="F:DNA binding"/>
    <property type="evidence" value="ECO:0007669"/>
    <property type="project" value="UniProtKB-KW"/>
</dbReference>
<dbReference type="Gene3D" id="3.40.50.150">
    <property type="entry name" value="Vaccinia Virus protein VP39"/>
    <property type="match status" value="1"/>
</dbReference>
<dbReference type="InterPro" id="IPR014017">
    <property type="entry name" value="DNA_helicase_UvrD-like_C"/>
</dbReference>
<accession>A0A6I2UH07</accession>
<dbReference type="SUPFAM" id="SSF55658">
    <property type="entry name" value="L9 N-domain-like"/>
    <property type="match status" value="2"/>
</dbReference>
<keyword evidence="6" id="KW-0238">DNA-binding</keyword>
<dbReference type="CDD" id="cd17932">
    <property type="entry name" value="DEXQc_UvrD"/>
    <property type="match status" value="1"/>
</dbReference>
<name>A0A6I2UH07_9FIRM</name>
<evidence type="ECO:0000259" key="13">
    <source>
        <dbReference type="PROSITE" id="PS51198"/>
    </source>
</evidence>
<dbReference type="InterPro" id="IPR000212">
    <property type="entry name" value="DNA_helicase_UvrD/REP"/>
</dbReference>
<dbReference type="SUPFAM" id="SSF52540">
    <property type="entry name" value="P-loop containing nucleoside triphosphate hydrolases"/>
    <property type="match status" value="1"/>
</dbReference>
<dbReference type="GO" id="GO:0005524">
    <property type="term" value="F:ATP binding"/>
    <property type="evidence" value="ECO:0007669"/>
    <property type="project" value="UniProtKB-UniRule"/>
</dbReference>
<evidence type="ECO:0000313" key="16">
    <source>
        <dbReference type="Proteomes" id="UP000433181"/>
    </source>
</evidence>
<dbReference type="AlphaFoldDB" id="A0A6I2UH07"/>
<dbReference type="InterPro" id="IPR037056">
    <property type="entry name" value="RNase_H1_N_sf"/>
</dbReference>
<dbReference type="EMBL" id="VUNR01000006">
    <property type="protein sequence ID" value="MSU08302.1"/>
    <property type="molecule type" value="Genomic_DNA"/>
</dbReference>
<keyword evidence="5 11" id="KW-0067">ATP-binding</keyword>
<comment type="catalytic activity">
    <reaction evidence="8">
        <text>Couples ATP hydrolysis with the unwinding of duplex DNA by translocating in the 3'-5' direction.</text>
        <dbReference type="EC" id="5.6.2.4"/>
    </reaction>
</comment>
<dbReference type="InterPro" id="IPR027417">
    <property type="entry name" value="P-loop_NTPase"/>
</dbReference>
<dbReference type="Gene3D" id="3.40.50.300">
    <property type="entry name" value="P-loop containing nucleotide triphosphate hydrolases"/>
    <property type="match status" value="2"/>
</dbReference>
<dbReference type="Gene3D" id="1.10.10.160">
    <property type="match status" value="1"/>
</dbReference>
<keyword evidence="2 11" id="KW-0547">Nucleotide-binding</keyword>
<dbReference type="InterPro" id="IPR011320">
    <property type="entry name" value="RNase_H1_N"/>
</dbReference>
<dbReference type="PANTHER" id="PTHR11070">
    <property type="entry name" value="UVRD / RECB / PCRA DNA HELICASE FAMILY MEMBER"/>
    <property type="match status" value="1"/>
</dbReference>
<dbReference type="EC" id="5.6.2.4" evidence="9"/>
<dbReference type="RefSeq" id="WP_154406464.1">
    <property type="nucleotide sequence ID" value="NZ_VUNR01000006.1"/>
</dbReference>
<dbReference type="InterPro" id="IPR013986">
    <property type="entry name" value="DExx_box_DNA_helicase_dom_sf"/>
</dbReference>
<dbReference type="InterPro" id="IPR029063">
    <property type="entry name" value="SAM-dependent_MTases_sf"/>
</dbReference>
<keyword evidence="7" id="KW-0413">Isomerase</keyword>
<reference evidence="15 16" key="1">
    <citation type="submission" date="2019-08" db="EMBL/GenBank/DDBJ databases">
        <title>In-depth cultivation of the pig gut microbiome towards novel bacterial diversity and tailored functional studies.</title>
        <authorList>
            <person name="Wylensek D."/>
            <person name="Hitch T.C.A."/>
            <person name="Clavel T."/>
        </authorList>
    </citation>
    <scope>NUCLEOTIDE SEQUENCE [LARGE SCALE GENOMIC DNA]</scope>
    <source>
        <strain evidence="15 16">WCA-693-APC-5D-A</strain>
    </source>
</reference>
<keyword evidence="16" id="KW-1185">Reference proteome</keyword>
<dbReference type="Pfam" id="PF13361">
    <property type="entry name" value="UvrD_C"/>
    <property type="match status" value="2"/>
</dbReference>
<evidence type="ECO:0000256" key="7">
    <source>
        <dbReference type="ARBA" id="ARBA00023235"/>
    </source>
</evidence>
<evidence type="ECO:0000256" key="4">
    <source>
        <dbReference type="ARBA" id="ARBA00022806"/>
    </source>
</evidence>
<dbReference type="Proteomes" id="UP000433181">
    <property type="component" value="Unassembled WGS sequence"/>
</dbReference>
<dbReference type="InterPro" id="IPR014016">
    <property type="entry name" value="UvrD-like_ATP-bd"/>
</dbReference>
<dbReference type="GeneID" id="96778219"/>
<comment type="similarity">
    <text evidence="1">Belongs to the helicase family. UvrD subfamily.</text>
</comment>
<evidence type="ECO:0000256" key="8">
    <source>
        <dbReference type="ARBA" id="ARBA00034617"/>
    </source>
</evidence>
<dbReference type="Gene3D" id="1.10.486.10">
    <property type="entry name" value="PCRA, domain 4"/>
    <property type="match status" value="1"/>
</dbReference>